<protein>
    <submittedName>
        <fullName evidence="4">Ribosomal protein L6</fullName>
    </submittedName>
</protein>
<sequence>MFRIFTLKKHTLLKHLIPKKTEIYWVWDYHTNHISLVFSYDKILSCTYFNHTTIWCPFRQGFLQLEWADFSGQYQTLYKQLLKSWIKASMNPYNETLILNGIGYNAKLVSGLPTERKTIAKRLWFDFSYLHSSVFTPDLAPLILQLELGYSHRLNLILPKTLNLQLRDNNIGLSSADKVLVGLLSSAIRQLRKPEPYKGKGIKYSNEVVMLKIGKKR</sequence>
<proteinExistence type="inferred from homology"/>
<dbReference type="EMBL" id="HM222967">
    <property type="protein sequence ID" value="ADJ66563.1"/>
    <property type="molecule type" value="Genomic_DNA"/>
</dbReference>
<evidence type="ECO:0000256" key="3">
    <source>
        <dbReference type="ARBA" id="ARBA00023274"/>
    </source>
</evidence>
<dbReference type="PANTHER" id="PTHR11655:SF14">
    <property type="entry name" value="LARGE RIBOSOMAL SUBUNIT PROTEIN UL6M"/>
    <property type="match status" value="1"/>
</dbReference>
<dbReference type="PROSITE" id="PS00525">
    <property type="entry name" value="RIBOSOMAL_L6_1"/>
    <property type="match status" value="1"/>
</dbReference>
<reference evidence="4" key="1">
    <citation type="journal article" date="2010" name="Proc. Natl. Acad. Sci. U.S.A.">
        <title>A common red algal origin of the apicomplexan, dinoflagellate, and heterokont plastids.</title>
        <authorList>
            <person name="Janouskovec J."/>
            <person name="Horak A."/>
            <person name="Obornik M."/>
            <person name="Lukes J."/>
            <person name="Keeling P.J."/>
        </authorList>
    </citation>
    <scope>NUCLEOTIDE SEQUENCE</scope>
    <source>
        <strain evidence="4">CCMP2878</strain>
    </source>
</reference>
<dbReference type="AlphaFoldDB" id="D9IXF5"/>
<keyword evidence="2 4" id="KW-0689">Ribosomal protein</keyword>
<comment type="similarity">
    <text evidence="1">Belongs to the universal ribosomal protein uL6 family.</text>
</comment>
<organism evidence="4">
    <name type="scientific">Chromera velia</name>
    <dbReference type="NCBI Taxonomy" id="505693"/>
    <lineage>
        <taxon>Eukaryota</taxon>
        <taxon>Sar</taxon>
        <taxon>Alveolata</taxon>
        <taxon>Colpodellida</taxon>
        <taxon>Chromeraceae</taxon>
        <taxon>Chromera</taxon>
    </lineage>
</organism>
<dbReference type="InterPro" id="IPR036789">
    <property type="entry name" value="Ribosomal_uL6-like_a/b-dom_sf"/>
</dbReference>
<accession>D9IXF5</accession>
<dbReference type="GO" id="GO:0022625">
    <property type="term" value="C:cytosolic large ribosomal subunit"/>
    <property type="evidence" value="ECO:0007669"/>
    <property type="project" value="TreeGrafter"/>
</dbReference>
<evidence type="ECO:0000256" key="1">
    <source>
        <dbReference type="ARBA" id="ARBA00009356"/>
    </source>
</evidence>
<dbReference type="GO" id="GO:0002181">
    <property type="term" value="P:cytoplasmic translation"/>
    <property type="evidence" value="ECO:0007669"/>
    <property type="project" value="TreeGrafter"/>
</dbReference>
<dbReference type="PANTHER" id="PTHR11655">
    <property type="entry name" value="60S/50S RIBOSOMAL PROTEIN L6/L9"/>
    <property type="match status" value="1"/>
</dbReference>
<keyword evidence="3" id="KW-0687">Ribonucleoprotein</keyword>
<name>D9IXF5_9ALVE</name>
<gene>
    <name evidence="4" type="primary">rpl6</name>
</gene>
<reference evidence="4" key="2">
    <citation type="submission" date="2013-03" db="EMBL/GenBank/DDBJ databases">
        <title>Split photosystem protein, linear topology, and growth of structural complexity in the recombination-driven plastid genome of Chromera velia.</title>
        <authorList>
            <person name="Janouskovec J."/>
            <person name="Sobotka R."/>
            <person name="Lai D.-H."/>
            <person name="Flegontov P."/>
            <person name="Konik P."/>
            <person name="Komenda J."/>
            <person name="Ali S."/>
            <person name="Prasil O."/>
            <person name="Pain A."/>
            <person name="Obornik M."/>
            <person name="Lukes J."/>
            <person name="Keeling P.J."/>
        </authorList>
    </citation>
    <scope>NUCLEOTIDE SEQUENCE</scope>
    <source>
        <strain evidence="4">CCMP2878</strain>
    </source>
</reference>
<dbReference type="Gene3D" id="3.90.930.12">
    <property type="entry name" value="Ribosomal protein L6, alpha-beta domain"/>
    <property type="match status" value="1"/>
</dbReference>
<keyword evidence="4" id="KW-0934">Plastid</keyword>
<dbReference type="GO" id="GO:0019843">
    <property type="term" value="F:rRNA binding"/>
    <property type="evidence" value="ECO:0007669"/>
    <property type="project" value="InterPro"/>
</dbReference>
<dbReference type="GO" id="GO:0003735">
    <property type="term" value="F:structural constituent of ribosome"/>
    <property type="evidence" value="ECO:0007669"/>
    <property type="project" value="InterPro"/>
</dbReference>
<dbReference type="InterPro" id="IPR002358">
    <property type="entry name" value="Ribosomal_uL6_CS"/>
</dbReference>
<dbReference type="InterPro" id="IPR000702">
    <property type="entry name" value="Ribosomal_uL6-like"/>
</dbReference>
<dbReference type="SUPFAM" id="SSF56053">
    <property type="entry name" value="Ribosomal protein L6"/>
    <property type="match status" value="1"/>
</dbReference>
<geneLocation type="chloroplast" evidence="4"/>
<evidence type="ECO:0000256" key="2">
    <source>
        <dbReference type="ARBA" id="ARBA00022980"/>
    </source>
</evidence>
<dbReference type="RefSeq" id="YP_003795321.1">
    <property type="nucleotide sequence ID" value="NC_014340.2"/>
</dbReference>
<dbReference type="SMR" id="D9IXF5"/>
<dbReference type="GeneID" id="9480966"/>
<evidence type="ECO:0000313" key="4">
    <source>
        <dbReference type="EMBL" id="ADJ66563.1"/>
    </source>
</evidence>
<keyword evidence="4" id="KW-0150">Chloroplast</keyword>